<dbReference type="CDD" id="cd03352">
    <property type="entry name" value="LbH_LpxD"/>
    <property type="match status" value="1"/>
</dbReference>
<comment type="subunit">
    <text evidence="7">Homotrimer.</text>
</comment>
<comment type="similarity">
    <text evidence="7">Belongs to the transferase hexapeptide repeat family. LpxD subfamily.</text>
</comment>
<comment type="pathway">
    <text evidence="7">Bacterial outer membrane biogenesis; LPS lipid A biosynthesis.</text>
</comment>
<dbReference type="Gene3D" id="2.160.10.10">
    <property type="entry name" value="Hexapeptide repeat proteins"/>
    <property type="match status" value="1"/>
</dbReference>
<dbReference type="HOGENOM" id="CLU_049865_0_1_7"/>
<dbReference type="EC" id="2.3.1.191" evidence="7"/>
<keyword evidence="1 7" id="KW-0444">Lipid biosynthesis</keyword>
<keyword evidence="5 7" id="KW-0443">Lipid metabolism</keyword>
<protein>
    <recommendedName>
        <fullName evidence="7">UDP-3-O-acylglucosamine N-acyltransferase</fullName>
        <ecNumber evidence="7">2.3.1.191</ecNumber>
    </recommendedName>
</protein>
<dbReference type="OrthoDB" id="9784739at2"/>
<keyword evidence="10" id="KW-1185">Reference proteome</keyword>
<dbReference type="GO" id="GO:0016410">
    <property type="term" value="F:N-acyltransferase activity"/>
    <property type="evidence" value="ECO:0007669"/>
    <property type="project" value="InterPro"/>
</dbReference>
<dbReference type="EMBL" id="CP009043">
    <property type="protein sequence ID" value="AII14893.1"/>
    <property type="molecule type" value="Genomic_DNA"/>
</dbReference>
<evidence type="ECO:0000256" key="3">
    <source>
        <dbReference type="ARBA" id="ARBA00022679"/>
    </source>
</evidence>
<evidence type="ECO:0000256" key="5">
    <source>
        <dbReference type="ARBA" id="ARBA00023098"/>
    </source>
</evidence>
<comment type="function">
    <text evidence="7">Catalyzes the N-acylation of UDP-3-O-acylglucosamine using 3-hydroxyacyl-ACP as the acyl donor. Is involved in the biosynthesis of lipid A, a phosphorylated glycolipid that anchors the lipopolysaccharide to the outer membrane of the cell.</text>
</comment>
<dbReference type="STRING" id="1244531.CIG2463D_1149"/>
<dbReference type="Proteomes" id="UP000028486">
    <property type="component" value="Chromosome"/>
</dbReference>
<name>A0A076FB52_9BACT</name>
<dbReference type="InterPro" id="IPR007691">
    <property type="entry name" value="LpxD"/>
</dbReference>
<dbReference type="Pfam" id="PF00132">
    <property type="entry name" value="Hexapep"/>
    <property type="match status" value="2"/>
</dbReference>
<dbReference type="InterPro" id="IPR011004">
    <property type="entry name" value="Trimer_LpxA-like_sf"/>
</dbReference>
<evidence type="ECO:0000256" key="7">
    <source>
        <dbReference type="HAMAP-Rule" id="MF_00523"/>
    </source>
</evidence>
<dbReference type="RefSeq" id="WP_038454469.1">
    <property type="nucleotide sequence ID" value="NZ_CP009043.1"/>
</dbReference>
<evidence type="ECO:0000256" key="4">
    <source>
        <dbReference type="ARBA" id="ARBA00022737"/>
    </source>
</evidence>
<dbReference type="SUPFAM" id="SSF51161">
    <property type="entry name" value="Trimeric LpxA-like enzymes"/>
    <property type="match status" value="1"/>
</dbReference>
<evidence type="ECO:0000313" key="9">
    <source>
        <dbReference type="EMBL" id="AII14893.1"/>
    </source>
</evidence>
<dbReference type="KEGG" id="caj:CIG1485E_1057"/>
<keyword evidence="3 7" id="KW-0808">Transferase</keyword>
<organism evidence="9 10">
    <name type="scientific">Campylobacter iguaniorum</name>
    <dbReference type="NCBI Taxonomy" id="1244531"/>
    <lineage>
        <taxon>Bacteria</taxon>
        <taxon>Pseudomonadati</taxon>
        <taxon>Campylobacterota</taxon>
        <taxon>Epsilonproteobacteria</taxon>
        <taxon>Campylobacterales</taxon>
        <taxon>Campylobacteraceae</taxon>
        <taxon>Campylobacter</taxon>
    </lineage>
</organism>
<evidence type="ECO:0000313" key="10">
    <source>
        <dbReference type="Proteomes" id="UP000028486"/>
    </source>
</evidence>
<dbReference type="InterPro" id="IPR020573">
    <property type="entry name" value="UDP_GlcNAc_AcTrfase_non-rep"/>
</dbReference>
<accession>A0A076FB52</accession>
<dbReference type="InterPro" id="IPR001451">
    <property type="entry name" value="Hexapep"/>
</dbReference>
<evidence type="ECO:0000259" key="8">
    <source>
        <dbReference type="Pfam" id="PF04613"/>
    </source>
</evidence>
<dbReference type="GO" id="GO:0103118">
    <property type="term" value="F:UDP-3-O-[(3R)-3-hydroxyacyl]-glucosamine N-acyltransferase activity"/>
    <property type="evidence" value="ECO:0007669"/>
    <property type="project" value="UniProtKB-EC"/>
</dbReference>
<sequence length="315" mass="34059">MKLSEIYGILNLEFSGEDIEIQALNSLGRANENELSYCDSPKNAKFIEDSKAGAVLVTEQMANLVKSKAIVVENPHLAFAILSKPFSKPLFYEVAESMIDESATIMPNVHIGSNVKIGKNTVVMAGAYVGDNVVIGDECIIHPNVVIYNDCKIGNECHINANAVIGSDGFGYAHTKMGEHIKIYHNGWVELEDNVEIGACTTIDRGVFEPTIVKTHSKIDNLVQIGHNCELGFGCIIVAQVGLAGSSKLGRNVVMGGQSATVGHLSIGDFAKVAGRGGVTKDIEGKEDYAGYPVMKLKEWFKLQAKMLKVFGIKR</sequence>
<dbReference type="GO" id="GO:0016020">
    <property type="term" value="C:membrane"/>
    <property type="evidence" value="ECO:0007669"/>
    <property type="project" value="GOC"/>
</dbReference>
<dbReference type="PANTHER" id="PTHR43378">
    <property type="entry name" value="UDP-3-O-ACYLGLUCOSAMINE N-ACYLTRANSFERASE"/>
    <property type="match status" value="1"/>
</dbReference>
<dbReference type="NCBIfam" id="TIGR01853">
    <property type="entry name" value="lipid_A_lpxD"/>
    <property type="match status" value="1"/>
</dbReference>
<keyword evidence="6 7" id="KW-0012">Acyltransferase</keyword>
<feature type="domain" description="UDP-3-O-[3-hydroxymyristoyl] glucosamine N-acyltransferase non-repeat region" evidence="8">
    <location>
        <begin position="18"/>
        <end position="83"/>
    </location>
</feature>
<keyword evidence="2 7" id="KW-0441">Lipid A biosynthesis</keyword>
<evidence type="ECO:0000256" key="2">
    <source>
        <dbReference type="ARBA" id="ARBA00022556"/>
    </source>
</evidence>
<feature type="active site" description="Proton acceptor" evidence="7">
    <location>
        <position position="227"/>
    </location>
</feature>
<dbReference type="AlphaFoldDB" id="A0A076FB52"/>
<keyword evidence="4 7" id="KW-0677">Repeat</keyword>
<evidence type="ECO:0000256" key="6">
    <source>
        <dbReference type="ARBA" id="ARBA00023315"/>
    </source>
</evidence>
<gene>
    <name evidence="7 9" type="primary">lpxD</name>
    <name evidence="9" type="ORF">CIG1485E_1057</name>
</gene>
<dbReference type="Pfam" id="PF04613">
    <property type="entry name" value="LpxD"/>
    <property type="match status" value="1"/>
</dbReference>
<proteinExistence type="inferred from homology"/>
<dbReference type="PANTHER" id="PTHR43378:SF2">
    <property type="entry name" value="UDP-3-O-ACYLGLUCOSAMINE N-ACYLTRANSFERASE 1, MITOCHONDRIAL-RELATED"/>
    <property type="match status" value="1"/>
</dbReference>
<comment type="catalytic activity">
    <reaction evidence="7">
        <text>a UDP-3-O-[(3R)-3-hydroxyacyl]-alpha-D-glucosamine + a (3R)-hydroxyacyl-[ACP] = a UDP-2-N,3-O-bis[(3R)-3-hydroxyacyl]-alpha-D-glucosamine + holo-[ACP] + H(+)</text>
        <dbReference type="Rhea" id="RHEA:53836"/>
        <dbReference type="Rhea" id="RHEA-COMP:9685"/>
        <dbReference type="Rhea" id="RHEA-COMP:9945"/>
        <dbReference type="ChEBI" id="CHEBI:15378"/>
        <dbReference type="ChEBI" id="CHEBI:64479"/>
        <dbReference type="ChEBI" id="CHEBI:78827"/>
        <dbReference type="ChEBI" id="CHEBI:137740"/>
        <dbReference type="ChEBI" id="CHEBI:137748"/>
        <dbReference type="EC" id="2.3.1.191"/>
    </reaction>
</comment>
<dbReference type="Gene3D" id="3.40.1390.10">
    <property type="entry name" value="MurE/MurF, N-terminal domain"/>
    <property type="match status" value="1"/>
</dbReference>
<dbReference type="UniPathway" id="UPA00973"/>
<dbReference type="HAMAP" id="MF_00523">
    <property type="entry name" value="LpxD"/>
    <property type="match status" value="1"/>
</dbReference>
<reference evidence="10" key="1">
    <citation type="journal article" date="2014" name="Genome Announc.">
        <title>Complete Genome Sequence of Campylobacter iguaniorum Strain 1485ET, Isolated from a Bearded Dragon (Pogona vitticeps).</title>
        <authorList>
            <person name="Gilbert M.J."/>
            <person name="Miller W.G."/>
            <person name="Yee E."/>
            <person name="Kik M."/>
            <person name="Wagenaar J.A."/>
            <person name="Duim B."/>
        </authorList>
    </citation>
    <scope>NUCLEOTIDE SEQUENCE [LARGE SCALE GENOMIC DNA]</scope>
    <source>
        <strain evidence="10">1485E</strain>
    </source>
</reference>
<dbReference type="eggNOG" id="COG1044">
    <property type="taxonomic scope" value="Bacteria"/>
</dbReference>
<dbReference type="GO" id="GO:0009245">
    <property type="term" value="P:lipid A biosynthetic process"/>
    <property type="evidence" value="ECO:0007669"/>
    <property type="project" value="UniProtKB-UniRule"/>
</dbReference>
<dbReference type="NCBIfam" id="NF002060">
    <property type="entry name" value="PRK00892.1"/>
    <property type="match status" value="1"/>
</dbReference>
<evidence type="ECO:0000256" key="1">
    <source>
        <dbReference type="ARBA" id="ARBA00022516"/>
    </source>
</evidence>